<dbReference type="InterPro" id="IPR036322">
    <property type="entry name" value="WD40_repeat_dom_sf"/>
</dbReference>
<organism evidence="4">
    <name type="scientific">Darwinula stevensoni</name>
    <dbReference type="NCBI Taxonomy" id="69355"/>
    <lineage>
        <taxon>Eukaryota</taxon>
        <taxon>Metazoa</taxon>
        <taxon>Ecdysozoa</taxon>
        <taxon>Arthropoda</taxon>
        <taxon>Crustacea</taxon>
        <taxon>Oligostraca</taxon>
        <taxon>Ostracoda</taxon>
        <taxon>Podocopa</taxon>
        <taxon>Podocopida</taxon>
        <taxon>Darwinulocopina</taxon>
        <taxon>Darwinuloidea</taxon>
        <taxon>Darwinulidae</taxon>
        <taxon>Darwinula</taxon>
    </lineage>
</organism>
<feature type="compositionally biased region" description="Basic and acidic residues" evidence="2">
    <location>
        <begin position="2746"/>
        <end position="2763"/>
    </location>
</feature>
<feature type="region of interest" description="Disordered" evidence="2">
    <location>
        <begin position="3539"/>
        <end position="3564"/>
    </location>
</feature>
<dbReference type="GO" id="GO:0043291">
    <property type="term" value="C:RAVE complex"/>
    <property type="evidence" value="ECO:0007669"/>
    <property type="project" value="TreeGrafter"/>
</dbReference>
<dbReference type="Pfam" id="PF12234">
    <property type="entry name" value="Rav1p_C"/>
    <property type="match status" value="1"/>
</dbReference>
<evidence type="ECO:0000313" key="4">
    <source>
        <dbReference type="EMBL" id="CAD7240399.1"/>
    </source>
</evidence>
<dbReference type="OrthoDB" id="342131at2759"/>
<feature type="repeat" description="WD" evidence="1">
    <location>
        <begin position="3211"/>
        <end position="3252"/>
    </location>
</feature>
<dbReference type="SMART" id="SM00320">
    <property type="entry name" value="WD40"/>
    <property type="match status" value="11"/>
</dbReference>
<dbReference type="InterPro" id="IPR015943">
    <property type="entry name" value="WD40/YVTN_repeat-like_dom_sf"/>
</dbReference>
<dbReference type="GO" id="GO:0007035">
    <property type="term" value="P:vacuolar acidification"/>
    <property type="evidence" value="ECO:0007669"/>
    <property type="project" value="TreeGrafter"/>
</dbReference>
<dbReference type="PANTHER" id="PTHR13950">
    <property type="entry name" value="RABCONNECTIN-RELATED"/>
    <property type="match status" value="1"/>
</dbReference>
<feature type="region of interest" description="Disordered" evidence="2">
    <location>
        <begin position="2201"/>
        <end position="2240"/>
    </location>
</feature>
<feature type="compositionally biased region" description="Polar residues" evidence="2">
    <location>
        <begin position="3428"/>
        <end position="3437"/>
    </location>
</feature>
<sequence length="3667" mass="406277">MNCHQILTGACNAGDRTFSVGFVEGVPFTAYTAGSNIVILASNFERVQIIPGVMHENVHINCIDSSTDTGKIAAAYRNHVIIYEPVPLILHNSVHRLDYKWVETSQLKADCSINTLAWNLEGTRIITAGEMIQMWQVVIAEPIQKPPEEEPVKKVKFRLGEDIEVPNASHSPQWAGDHEDDSWECIWSCSTPSPVYFLAYSTDGTLFATAGKNDRVPKVWFENYHMGIICQSLDGHSGSLSTTNQINYSFVYLAHPRAVTSLSWRKTSKYMHKGSVANVLVTSCKDNICRIWVETQLPDDGLVNIQQLDPYAGHNPKLRNHRQKHRFMQRLKHMKTCFMFRRRVAAAAAAAAKNRDGGDTDKTVVPQVDYPIPMLPSTFSIHDFHSVGIQNFPTSSIHFHLAASINAHTDIPLVPSLAPLDHTSVEMDRLNQTQFVLHWLNNKEMYFTMQAEQILLELGKKALESEMMSQNIPASQGSSDSDLEANEVDDAPASKTTGKKVGFHLPRSPFHHHNQQQQKLLLPLDNDTLIAASNNRSPINGHLDGTLFPLADTLDRKIETLHRDWHHSPDLLFSIHPIDGSFLVWMVEWLDEFQPGSFRQAQVSFSTRIPNALPLGDAMSMSTNIGLYSNHLVLDLKHALRLDEKRSMQHEFHDKIIKEEEEGEDDEEGSEGNTEGQDEGDDDDDDDEDENEKRISPMISMLSKHANGTLNLWRLTFADHSKYSQVLSIGHSARVCGHRYRVNEITCHPVLPLLLSTSHHNVMIASSPSVGNTPISDNPRLPDDIGAPLLRSPSVDSVSETFCSELILWKVEPVGPLSKSGGVTELARLSSPEDSAFSNCAWIPTLLPSSTLGNLSNSPSACFVASDGHCLRVYQAVIDARALLAEVSTAERNRLRSGTSSRTSSPIGIQETKESFTRSIKIVSQQSTARPGCIILLDAITDSLHDWQNTVFLHVYQEQMIHGSSSLGNILEGAMVDLRSSSMFTEPFYVVLIEKTDEGSLLHMWRMVVSSQPAAQGDFGSGHMYLPDSTFMQEEPNSPLSHTNSPLFMHSDGMSGLAGSCKSLCVVYTCQFQVMQRSSMRLLQQVISALPPSILDAWPPMSLLLHVLTPLSGMPLNVNASYSGRVACAYKAGKSFTRPSSIDPHTRYVNLCVSIYECESTGGSEWVLEDTIQLKNISLPRVRQKKGLDLSLVYDQALREKRQTSVNALVKNFSHSELESLSISPAASIRIRHHANPALEHLIHEHCNVQGTGIDGFLSLSKGPPVDTNQSEAEGTLQGLLAVPSFCTLQTLRRHISSHGNPDTMAQKHLMQLDWVSREDGSHILTVGVGSKILIFTPVSSDMAQANLTAMKESRSQARPVLLKQASSLAMNTLALDEVRWMKLREVTLKSCDGLPPLPMHLSWVREGILVVAMDSEMHVYSQWKPNRYGGYFGRGDHLSEDTLKSRCLTESDLRNLAQGAVSRRMAHVASMASLPRTLSMSSLFSAEGKWSKKSAASFMSMTSAGVASHQSLPDDMPDFGLFEASRIVSPILPQYHPKQLMELLKLGKIRRVKAILTHLVRCISATEKPFQYSACSQPGSFEDSTEARRKSWSRSRALSVSGPNANASSPMESGMIPEELMLDYVEISAIPPLPIWMLLAADKETGAIAQSAEKSQDYSGLFEGEIVTGDDQALDDLLDEEDHEGQRTRRRSLSGERKGFAYFGPKEARHLSRLLTHTHLPGLSSLDQMHLLAIADTVASCNVDFADRFAIESAKAQLAKESNMGHAASSAQDSLDDCGLRFLLAMKHHSYLLLCLPLAQRATLQKKGIDSSMIVWAFHSESEEEMLQLVPSYERGDTKWSELRELGTGWWLRTHTVLRVCVERLAKKAFQTKQDPLDAAIFYLAMKKKSLVWGLFRSVRDTRMTAFFANDFSQERWRKSALKNAFALLGKQRFEHAAAFFLLAGALNDAVEVCLNKLNDLQLAMVICRLYENDLGRTPPSLKKLLYEEILGCNNEGKDQKLDRAHPDPFLRSMAYWMLGEYRESLNTLLLTNVGQDHLSMEQSDKPRHSSEKTDPSVFNFYIYLRTHPLLVRQQLASFAKGGLVVTSVPSRHAPGLPNSHLPGGDSVTAAERRLYFTTAHAHFRSGCPALALEVLCKLPPLIMEGNTRADCDLYVILVIPESPEAEMKETMTEAPKDQGADQFDWSQPVIDQLHDELKLEWSDGEKSDEDEEEKEETKPEVSEKQEQEAKEPQKETGRGQLDIMAQQLKFIACLQILMEELSTLATGCEVDGGQLRFQLYVWLEREVHALKQLCHYGVDTPHATEIQDEITSSGEVADLSLRRSLSGSDMQPTLHEILLADKLDFEAKLKRAARRKEWLKANQPLLRTLLSYCSLHGACGGGLASVRMEIILLLQELQQERSQQQLLSPLPLPTTLPLLAASVATNKTVVNDPVRHLQSAVQDLLQAVIDLVNLPIPGRCYFPRMFVLRDLSIALSACIYQSLCDSDSFVGRHGQHNGMSGCYDLDSLVQRSVVYQNAHLTAGYLKRKRLSIDEPDKVTTLPSKWPGVMSLRALLARESDEDSPRLNILLCESFVAIYLSLLAFGFATCDCHILYRLVSQDFNDSTWATIFGGGVKKLVKVASSTPSKAISIPGSGGGPELSSSGGESSIFNTTKQRLKLNMRLLSFSGSSGSTAPPMKLHIKEDRPTYREMFLPPERSMLAVFMTKPTLPMDFSEIDYDSATSIASDPDDASEPEDLDEDIFDEKPRKSSRDATNLEHSDPSSYSWGILRYAIIRVAMGFLENFFKIAGIEMQDLPVVSPSLHLAVKTLEHWQNIQKHILDSRPSPPEDYIPGCFVESSAGGPTISKYRCILYPTNTPFISKNVTAVRPIKRLWQYLVHQETVQDIFVRYIFGHRRHILSVSDSTVLIEDGGSEGGLGSRSGPSPGNGDIDGPATSVPGPVKIIHKDQDSISSFCINKAGLKMKHFNMHIFFTPTVSSGLMAIATMKEIQELDISLLLEAPAWLEDECEFDILNLNRDPELAPSSGFLVVTDRPTAHLASVGGQGSSGTSTSSNVIGQTGRGTTLLVHHKFDSVKRLSSHPLLPLYLSGSQDGSVSLWEWGQSASPGPLAQPRLPGTYAKVTRVHFSSHGSKFGVSDADGQMSLWQVGFSSLASRPFYTMQCHSKQTSDFVFVGSSSLIATAGHSSESRNVAIWDTLLPQKKALVQAFICHEQGATGILYAPMHQILITGGKKGVVCIWDVRQRQLRHTFQATHHSHIKCLALDPNEEFFVTGSADGDIKVWSLGVHNCMYSFPGEHAKSSFFKTTGQGVTQLHVDGNARLFSCGADGSMKLRQLPFNVLEGLGRLPCLGGTQHRVSPLVTTLDAPGCQYLNLGPGRTVRVLYREGNPDPAQPNPDDVSLLEGEEPRCPSGFGLESPSFPRPCSPTLSRESGGSRTLYEAQDPEEDLVVVLHPQGIMDRGDDSLRVDDLHPVKYEELGVLNPAFDESDMVAAVNSVLVDGGIGSSGCAKLFGDQSDSICETVKTVATDSTKKIFPEDTSVASPSCDSTKGEPRSEGKNDSDFIQQKRKWNRTSAKSWTMDQDIVCWIAEDDLPLYPVQKSGFKKFMGKRFLQKLSGHFKHSATVMPVLRMVLEEKKSPSHELIQDVPTRWTSTYNMLELCHVID</sequence>
<evidence type="ECO:0000313" key="5">
    <source>
        <dbReference type="Proteomes" id="UP000677054"/>
    </source>
</evidence>
<keyword evidence="5" id="KW-1185">Reference proteome</keyword>
<evidence type="ECO:0000256" key="1">
    <source>
        <dbReference type="PROSITE-ProRule" id="PRU00221"/>
    </source>
</evidence>
<dbReference type="InterPro" id="IPR022033">
    <property type="entry name" value="Rav1p_C"/>
</dbReference>
<feature type="compositionally biased region" description="Basic and acidic residues" evidence="2">
    <location>
        <begin position="2217"/>
        <end position="2239"/>
    </location>
</feature>
<feature type="compositionally biased region" description="Basic and acidic residues" evidence="2">
    <location>
        <begin position="3551"/>
        <end position="3563"/>
    </location>
</feature>
<feature type="compositionally biased region" description="Acidic residues" evidence="2">
    <location>
        <begin position="2730"/>
        <end position="2745"/>
    </location>
</feature>
<dbReference type="InterPro" id="IPR052208">
    <property type="entry name" value="DmX-like/RAVE_component"/>
</dbReference>
<feature type="compositionally biased region" description="Acidic residues" evidence="2">
    <location>
        <begin position="659"/>
        <end position="690"/>
    </location>
</feature>
<dbReference type="Proteomes" id="UP000677054">
    <property type="component" value="Unassembled WGS sequence"/>
</dbReference>
<feature type="region of interest" description="Disordered" evidence="2">
    <location>
        <begin position="654"/>
        <end position="691"/>
    </location>
</feature>
<dbReference type="EMBL" id="CAJPEV010000029">
    <property type="protein sequence ID" value="CAG0879086.1"/>
    <property type="molecule type" value="Genomic_DNA"/>
</dbReference>
<gene>
    <name evidence="4" type="ORF">DSTB1V02_LOCUS423</name>
</gene>
<dbReference type="InterPro" id="IPR001680">
    <property type="entry name" value="WD40_rpt"/>
</dbReference>
<feature type="region of interest" description="Disordered" evidence="2">
    <location>
        <begin position="3415"/>
        <end position="3443"/>
    </location>
</feature>
<feature type="domain" description="RAVE complex protein Rav1 C-terminal" evidence="3">
    <location>
        <begin position="1758"/>
        <end position="2070"/>
    </location>
</feature>
<dbReference type="PROSITE" id="PS50294">
    <property type="entry name" value="WD_REPEATS_REGION"/>
    <property type="match status" value="1"/>
</dbReference>
<dbReference type="SUPFAM" id="SSF50978">
    <property type="entry name" value="WD40 repeat-like"/>
    <property type="match status" value="2"/>
</dbReference>
<evidence type="ECO:0000256" key="2">
    <source>
        <dbReference type="SAM" id="MobiDB-lite"/>
    </source>
</evidence>
<protein>
    <recommendedName>
        <fullName evidence="3">RAVE complex protein Rav1 C-terminal domain-containing protein</fullName>
    </recommendedName>
</protein>
<dbReference type="PROSITE" id="PS50082">
    <property type="entry name" value="WD_REPEATS_2"/>
    <property type="match status" value="2"/>
</dbReference>
<feature type="compositionally biased region" description="Low complexity" evidence="2">
    <location>
        <begin position="2642"/>
        <end position="2651"/>
    </location>
</feature>
<dbReference type="EMBL" id="LR899546">
    <property type="protein sequence ID" value="CAD7240399.1"/>
    <property type="molecule type" value="Genomic_DNA"/>
</dbReference>
<dbReference type="Gene3D" id="2.130.10.10">
    <property type="entry name" value="YVTN repeat-like/Quinoprotein amine dehydrogenase"/>
    <property type="match status" value="3"/>
</dbReference>
<dbReference type="Pfam" id="PF00400">
    <property type="entry name" value="WD40"/>
    <property type="match status" value="3"/>
</dbReference>
<keyword evidence="1" id="KW-0853">WD repeat</keyword>
<dbReference type="PANTHER" id="PTHR13950:SF9">
    <property type="entry name" value="RABCONNECTIN-3A"/>
    <property type="match status" value="1"/>
</dbReference>
<dbReference type="FunFam" id="2.130.10.10:FF:000651">
    <property type="entry name" value="RaBConnectin related"/>
    <property type="match status" value="1"/>
</dbReference>
<evidence type="ECO:0000259" key="3">
    <source>
        <dbReference type="Pfam" id="PF12234"/>
    </source>
</evidence>
<feature type="region of interest" description="Disordered" evidence="2">
    <location>
        <begin position="2725"/>
        <end position="2763"/>
    </location>
</feature>
<name>A0A7R8WYL5_9CRUS</name>
<reference evidence="4" key="1">
    <citation type="submission" date="2020-11" db="EMBL/GenBank/DDBJ databases">
        <authorList>
            <person name="Tran Van P."/>
        </authorList>
    </citation>
    <scope>NUCLEOTIDE SEQUENCE</scope>
</reference>
<feature type="repeat" description="WD" evidence="1">
    <location>
        <begin position="3254"/>
        <end position="3295"/>
    </location>
</feature>
<accession>A0A7R8WYL5</accession>
<feature type="region of interest" description="Disordered" evidence="2">
    <location>
        <begin position="2631"/>
        <end position="2651"/>
    </location>
</feature>
<feature type="region of interest" description="Disordered" evidence="2">
    <location>
        <begin position="2915"/>
        <end position="2938"/>
    </location>
</feature>
<proteinExistence type="predicted"/>